<comment type="caution">
    <text evidence="6">The sequence shown here is derived from an EMBL/GenBank/DDBJ whole genome shotgun (WGS) entry which is preliminary data.</text>
</comment>
<keyword evidence="7" id="KW-1185">Reference proteome</keyword>
<dbReference type="InterPro" id="IPR016944">
    <property type="entry name" value="UCP030066"/>
</dbReference>
<keyword evidence="2 5" id="KW-0812">Transmembrane</keyword>
<protein>
    <submittedName>
        <fullName evidence="6">DoxX-like protein</fullName>
    </submittedName>
</protein>
<comment type="subcellular location">
    <subcellularLocation>
        <location evidence="1">Membrane</location>
        <topology evidence="1">Multi-pass membrane protein</topology>
    </subcellularLocation>
</comment>
<evidence type="ECO:0000313" key="6">
    <source>
        <dbReference type="EMBL" id="PJJ83657.1"/>
    </source>
</evidence>
<feature type="transmembrane region" description="Helical" evidence="5">
    <location>
        <begin position="69"/>
        <end position="88"/>
    </location>
</feature>
<evidence type="ECO:0000256" key="5">
    <source>
        <dbReference type="SAM" id="Phobius"/>
    </source>
</evidence>
<dbReference type="Proteomes" id="UP000242687">
    <property type="component" value="Unassembled WGS sequence"/>
</dbReference>
<dbReference type="RefSeq" id="WP_100339902.1">
    <property type="nucleotide sequence ID" value="NZ_PGFJ01000001.1"/>
</dbReference>
<proteinExistence type="predicted"/>
<feature type="transmembrane region" description="Helical" evidence="5">
    <location>
        <begin position="43"/>
        <end position="62"/>
    </location>
</feature>
<dbReference type="InterPro" id="IPR032808">
    <property type="entry name" value="DoxX"/>
</dbReference>
<reference evidence="6 7" key="1">
    <citation type="submission" date="2017-11" db="EMBL/GenBank/DDBJ databases">
        <title>Genomic Encyclopedia of Archaeal and Bacterial Type Strains, Phase II (KMG-II): From Individual Species to Whole Genera.</title>
        <authorList>
            <person name="Goeker M."/>
        </authorList>
    </citation>
    <scope>NUCLEOTIDE SEQUENCE [LARGE SCALE GENOMIC DNA]</scope>
    <source>
        <strain evidence="6 7">DSM 28175</strain>
    </source>
</reference>
<evidence type="ECO:0000256" key="4">
    <source>
        <dbReference type="ARBA" id="ARBA00023136"/>
    </source>
</evidence>
<dbReference type="GO" id="GO:0016020">
    <property type="term" value="C:membrane"/>
    <property type="evidence" value="ECO:0007669"/>
    <property type="project" value="UniProtKB-SubCell"/>
</dbReference>
<keyword evidence="3 5" id="KW-1133">Transmembrane helix</keyword>
<sequence>MKVAYWIFTGLLIAMMLMSAVTSFFPNPDGEAMMKMIGYPYNILKMLAVLKILGCIALLVPGFPRIKEWAYAGFTFDLIGAAYAFLAIGTPVSGVWFMLVGLLLVFGSYFCYHKLHPQKTI</sequence>
<evidence type="ECO:0000313" key="7">
    <source>
        <dbReference type="Proteomes" id="UP000242687"/>
    </source>
</evidence>
<evidence type="ECO:0000256" key="2">
    <source>
        <dbReference type="ARBA" id="ARBA00022692"/>
    </source>
</evidence>
<keyword evidence="4 5" id="KW-0472">Membrane</keyword>
<feature type="transmembrane region" description="Helical" evidence="5">
    <location>
        <begin position="94"/>
        <end position="112"/>
    </location>
</feature>
<dbReference type="OrthoDB" id="7960583at2"/>
<organism evidence="6 7">
    <name type="scientific">Mucilaginibacter auburnensis</name>
    <dbReference type="NCBI Taxonomy" id="1457233"/>
    <lineage>
        <taxon>Bacteria</taxon>
        <taxon>Pseudomonadati</taxon>
        <taxon>Bacteroidota</taxon>
        <taxon>Sphingobacteriia</taxon>
        <taxon>Sphingobacteriales</taxon>
        <taxon>Sphingobacteriaceae</taxon>
        <taxon>Mucilaginibacter</taxon>
    </lineage>
</organism>
<gene>
    <name evidence="6" type="ORF">CLV57_0645</name>
</gene>
<dbReference type="EMBL" id="PGFJ01000001">
    <property type="protein sequence ID" value="PJJ83657.1"/>
    <property type="molecule type" value="Genomic_DNA"/>
</dbReference>
<dbReference type="Pfam" id="PF13564">
    <property type="entry name" value="DoxX_2"/>
    <property type="match status" value="1"/>
</dbReference>
<dbReference type="PIRSF" id="PIRSF030066">
    <property type="entry name" value="UCP030066"/>
    <property type="match status" value="1"/>
</dbReference>
<evidence type="ECO:0000256" key="3">
    <source>
        <dbReference type="ARBA" id="ARBA00022989"/>
    </source>
</evidence>
<accession>A0A2H9VS54</accession>
<name>A0A2H9VS54_9SPHI</name>
<evidence type="ECO:0000256" key="1">
    <source>
        <dbReference type="ARBA" id="ARBA00004141"/>
    </source>
</evidence>
<dbReference type="AlphaFoldDB" id="A0A2H9VS54"/>